<feature type="domain" description="YdhG-like" evidence="1">
    <location>
        <begin position="25"/>
        <end position="126"/>
    </location>
</feature>
<evidence type="ECO:0000313" key="3">
    <source>
        <dbReference type="Proteomes" id="UP000590749"/>
    </source>
</evidence>
<name>A0A7W5AIP9_9ACTN</name>
<protein>
    <recommendedName>
        <fullName evidence="1">YdhG-like domain-containing protein</fullName>
    </recommendedName>
</protein>
<organism evidence="2 3">
    <name type="scientific">Actinoplanes campanulatus</name>
    <dbReference type="NCBI Taxonomy" id="113559"/>
    <lineage>
        <taxon>Bacteria</taxon>
        <taxon>Bacillati</taxon>
        <taxon>Actinomycetota</taxon>
        <taxon>Actinomycetes</taxon>
        <taxon>Micromonosporales</taxon>
        <taxon>Micromonosporaceae</taxon>
        <taxon>Actinoplanes</taxon>
    </lineage>
</organism>
<dbReference type="InterPro" id="IPR014922">
    <property type="entry name" value="YdhG-like"/>
</dbReference>
<comment type="caution">
    <text evidence="2">The sequence shown here is derived from an EMBL/GenBank/DDBJ whole genome shotgun (WGS) entry which is preliminary data.</text>
</comment>
<dbReference type="EMBL" id="JACHXF010000009">
    <property type="protein sequence ID" value="MBB3096785.1"/>
    <property type="molecule type" value="Genomic_DNA"/>
</dbReference>
<evidence type="ECO:0000259" key="1">
    <source>
        <dbReference type="Pfam" id="PF08818"/>
    </source>
</evidence>
<dbReference type="Pfam" id="PF08818">
    <property type="entry name" value="DUF1801"/>
    <property type="match status" value="1"/>
</dbReference>
<gene>
    <name evidence="2" type="ORF">FHR83_004459</name>
</gene>
<proteinExistence type="predicted"/>
<sequence length="143" mass="15613">MAEPKTTRNDGDVAAFLAAVADPRRRADAEAACALMAAATGEEPVMWGSAIIGFGRYHYRYRTGRTGDWPAIGLSPRKQALTLYVSAGFEAYEDLLSRLGPHTTGRSCLYLKRLADVDQSVLKELVIEGFRHLDGRTVAAEQP</sequence>
<accession>A0A7W5AIP9</accession>
<dbReference type="RefSeq" id="WP_183222227.1">
    <property type="nucleotide sequence ID" value="NZ_BMPW01000013.1"/>
</dbReference>
<reference evidence="2 3" key="1">
    <citation type="submission" date="2020-08" db="EMBL/GenBank/DDBJ databases">
        <title>Genomic Encyclopedia of Type Strains, Phase III (KMG-III): the genomes of soil and plant-associated and newly described type strains.</title>
        <authorList>
            <person name="Whitman W."/>
        </authorList>
    </citation>
    <scope>NUCLEOTIDE SEQUENCE [LARGE SCALE GENOMIC DNA]</scope>
    <source>
        <strain evidence="2 3">CECT 3287</strain>
    </source>
</reference>
<evidence type="ECO:0000313" key="2">
    <source>
        <dbReference type="EMBL" id="MBB3096785.1"/>
    </source>
</evidence>
<dbReference type="Proteomes" id="UP000590749">
    <property type="component" value="Unassembled WGS sequence"/>
</dbReference>
<keyword evidence="3" id="KW-1185">Reference proteome</keyword>
<dbReference type="AlphaFoldDB" id="A0A7W5AIP9"/>